<dbReference type="PANTHER" id="PTHR10629">
    <property type="entry name" value="CYTOSINE-SPECIFIC METHYLTRANSFERASE"/>
    <property type="match status" value="1"/>
</dbReference>
<keyword evidence="4" id="KW-0680">Restriction system</keyword>
<evidence type="ECO:0000313" key="9">
    <source>
        <dbReference type="EMBL" id="TQM21058.1"/>
    </source>
</evidence>
<dbReference type="AlphaFoldDB" id="A0A543EHJ4"/>
<organism evidence="9 10">
    <name type="scientific">Chryseobacterium aquifrigidense</name>
    <dbReference type="NCBI Taxonomy" id="558021"/>
    <lineage>
        <taxon>Bacteria</taxon>
        <taxon>Pseudomonadati</taxon>
        <taxon>Bacteroidota</taxon>
        <taxon>Flavobacteriia</taxon>
        <taxon>Flavobacteriales</taxon>
        <taxon>Weeksellaceae</taxon>
        <taxon>Chryseobacterium group</taxon>
        <taxon>Chryseobacterium</taxon>
    </lineage>
</organism>
<comment type="caution">
    <text evidence="9">The sequence shown here is derived from an EMBL/GenBank/DDBJ whole genome shotgun (WGS) entry which is preliminary data.</text>
</comment>
<dbReference type="PANTHER" id="PTHR10629:SF52">
    <property type="entry name" value="DNA (CYTOSINE-5)-METHYLTRANSFERASE 1"/>
    <property type="match status" value="1"/>
</dbReference>
<evidence type="ECO:0000256" key="5">
    <source>
        <dbReference type="ARBA" id="ARBA00047422"/>
    </source>
</evidence>
<name>A0A543EHJ4_9FLAO</name>
<sequence length="475" mass="56173">MLEFYYNFHLKFFKGKGRQMADELASVLENEKIKIIATDQLNIPIEYKEKLGEELFTRLNNIYFTIRQNKGLNHPLLKKYLPETRQKPEGLLFADFFSGAGGLSQGLINAGFYPTFVNDNKTEALETYYFNHTLPLDNFYNGDIKVLVENFSEYKHLFKNVKIICGGPPCQGFSNANRWNFEVEESTQKKRFIEDERNVLYKYFVKLLGLIQPDFFIMENVRGMMKVEKQIEEDIQKETNEEFFFIPLELDSQNFDIPQSRKRYILIGGKDFMFIEQVKQTIYNKKKGTSKYKLIDALFGLPEILTNPYKLRVDYESNIHGYKIRKLKTEQNEFLKEINGNKEIDYVFNHKSRYNNENDLEIFRTLPEGENSLHPSVQKLSNYNNRNHIFKDKYYKLKQNEVCKTITSHMKYDCHMYIHPIQARGLSPREAARIQTFPDDYVFRGSLNAWYQQIGNAVPVKLAEMIAKEIKEYYL</sequence>
<comment type="catalytic activity">
    <reaction evidence="5 8">
        <text>a 2'-deoxycytidine in DNA + S-adenosyl-L-methionine = a 5-methyl-2'-deoxycytidine in DNA + S-adenosyl-L-homocysteine + H(+)</text>
        <dbReference type="Rhea" id="RHEA:13681"/>
        <dbReference type="Rhea" id="RHEA-COMP:11369"/>
        <dbReference type="Rhea" id="RHEA-COMP:11370"/>
        <dbReference type="ChEBI" id="CHEBI:15378"/>
        <dbReference type="ChEBI" id="CHEBI:57856"/>
        <dbReference type="ChEBI" id="CHEBI:59789"/>
        <dbReference type="ChEBI" id="CHEBI:85452"/>
        <dbReference type="ChEBI" id="CHEBI:85454"/>
        <dbReference type="EC" id="2.1.1.37"/>
    </reaction>
</comment>
<accession>A0A543EHJ4</accession>
<dbReference type="GO" id="GO:0044027">
    <property type="term" value="P:negative regulation of gene expression via chromosomal CpG island methylation"/>
    <property type="evidence" value="ECO:0007669"/>
    <property type="project" value="TreeGrafter"/>
</dbReference>
<evidence type="ECO:0000256" key="4">
    <source>
        <dbReference type="ARBA" id="ARBA00022747"/>
    </source>
</evidence>
<dbReference type="PROSITE" id="PS00094">
    <property type="entry name" value="C5_MTASE_1"/>
    <property type="match status" value="1"/>
</dbReference>
<evidence type="ECO:0000256" key="3">
    <source>
        <dbReference type="ARBA" id="ARBA00022691"/>
    </source>
</evidence>
<dbReference type="Gene3D" id="3.40.50.150">
    <property type="entry name" value="Vaccinia Virus protein VP39"/>
    <property type="match status" value="1"/>
</dbReference>
<dbReference type="InterPro" id="IPR018117">
    <property type="entry name" value="C5_DNA_meth_AS"/>
</dbReference>
<keyword evidence="2 6" id="KW-0808">Transferase</keyword>
<dbReference type="GO" id="GO:0003677">
    <property type="term" value="F:DNA binding"/>
    <property type="evidence" value="ECO:0007669"/>
    <property type="project" value="TreeGrafter"/>
</dbReference>
<protein>
    <recommendedName>
        <fullName evidence="8">Cytosine-specific methyltransferase</fullName>
        <ecNumber evidence="8">2.1.1.37</ecNumber>
    </recommendedName>
</protein>
<gene>
    <name evidence="9" type="ORF">FB551_0739</name>
</gene>
<comment type="similarity">
    <text evidence="6 7">Belongs to the class I-like SAM-binding methyltransferase superfamily. C5-methyltransferase family.</text>
</comment>
<evidence type="ECO:0000313" key="10">
    <source>
        <dbReference type="Proteomes" id="UP000316437"/>
    </source>
</evidence>
<dbReference type="EMBL" id="VFPD01000001">
    <property type="protein sequence ID" value="TQM21058.1"/>
    <property type="molecule type" value="Genomic_DNA"/>
</dbReference>
<dbReference type="SUPFAM" id="SSF53335">
    <property type="entry name" value="S-adenosyl-L-methionine-dependent methyltransferases"/>
    <property type="match status" value="1"/>
</dbReference>
<dbReference type="InterPro" id="IPR031303">
    <property type="entry name" value="C5_meth_CS"/>
</dbReference>
<keyword evidence="3 6" id="KW-0949">S-adenosyl-L-methionine</keyword>
<dbReference type="EC" id="2.1.1.37" evidence="8"/>
<evidence type="ECO:0000256" key="6">
    <source>
        <dbReference type="PROSITE-ProRule" id="PRU01016"/>
    </source>
</evidence>
<dbReference type="InterPro" id="IPR050390">
    <property type="entry name" value="C5-Methyltransferase"/>
</dbReference>
<reference evidence="9 10" key="1">
    <citation type="submission" date="2019-06" db="EMBL/GenBank/DDBJ databases">
        <title>Sorghum-associated microbial communities from plants grown in Nebraska, USA.</title>
        <authorList>
            <person name="Schachtman D."/>
        </authorList>
    </citation>
    <scope>NUCLEOTIDE SEQUENCE [LARGE SCALE GENOMIC DNA]</scope>
    <source>
        <strain evidence="9 10">110</strain>
    </source>
</reference>
<dbReference type="NCBIfam" id="TIGR00675">
    <property type="entry name" value="dcm"/>
    <property type="match status" value="1"/>
</dbReference>
<dbReference type="PROSITE" id="PS51679">
    <property type="entry name" value="SAM_MT_C5"/>
    <property type="match status" value="1"/>
</dbReference>
<feature type="active site" evidence="6">
    <location>
        <position position="170"/>
    </location>
</feature>
<keyword evidence="10" id="KW-1185">Reference proteome</keyword>
<dbReference type="GO" id="GO:0032259">
    <property type="term" value="P:methylation"/>
    <property type="evidence" value="ECO:0007669"/>
    <property type="project" value="UniProtKB-KW"/>
</dbReference>
<dbReference type="GO" id="GO:0003886">
    <property type="term" value="F:DNA (cytosine-5-)-methyltransferase activity"/>
    <property type="evidence" value="ECO:0007669"/>
    <property type="project" value="UniProtKB-EC"/>
</dbReference>
<dbReference type="InterPro" id="IPR001525">
    <property type="entry name" value="C5_MeTfrase"/>
</dbReference>
<keyword evidence="1 6" id="KW-0489">Methyltransferase</keyword>
<evidence type="ECO:0000256" key="7">
    <source>
        <dbReference type="RuleBase" id="RU000416"/>
    </source>
</evidence>
<evidence type="ECO:0000256" key="2">
    <source>
        <dbReference type="ARBA" id="ARBA00022679"/>
    </source>
</evidence>
<dbReference type="PROSITE" id="PS00095">
    <property type="entry name" value="C5_MTASE_2"/>
    <property type="match status" value="1"/>
</dbReference>
<dbReference type="PRINTS" id="PR00105">
    <property type="entry name" value="C5METTRFRASE"/>
</dbReference>
<dbReference type="Pfam" id="PF00145">
    <property type="entry name" value="DNA_methylase"/>
    <property type="match status" value="1"/>
</dbReference>
<evidence type="ECO:0000256" key="1">
    <source>
        <dbReference type="ARBA" id="ARBA00022603"/>
    </source>
</evidence>
<proteinExistence type="inferred from homology"/>
<dbReference type="Gene3D" id="3.90.120.10">
    <property type="entry name" value="DNA Methylase, subunit A, domain 2"/>
    <property type="match status" value="1"/>
</dbReference>
<dbReference type="GO" id="GO:0009307">
    <property type="term" value="P:DNA restriction-modification system"/>
    <property type="evidence" value="ECO:0007669"/>
    <property type="project" value="UniProtKB-KW"/>
</dbReference>
<dbReference type="Proteomes" id="UP000316437">
    <property type="component" value="Unassembled WGS sequence"/>
</dbReference>
<dbReference type="InterPro" id="IPR029063">
    <property type="entry name" value="SAM-dependent_MTases_sf"/>
</dbReference>
<evidence type="ECO:0000256" key="8">
    <source>
        <dbReference type="RuleBase" id="RU000417"/>
    </source>
</evidence>